<dbReference type="InterPro" id="IPR002252">
    <property type="entry name" value="Glyco_hydro_36"/>
</dbReference>
<keyword evidence="11" id="KW-1185">Reference proteome</keyword>
<feature type="binding site" evidence="7">
    <location>
        <begin position="469"/>
        <end position="473"/>
    </location>
    <ligand>
        <name>substrate</name>
    </ligand>
</feature>
<dbReference type="EMBL" id="NBSH01000015">
    <property type="protein sequence ID" value="ORX34126.1"/>
    <property type="molecule type" value="Genomic_DNA"/>
</dbReference>
<feature type="binding site" evidence="7">
    <location>
        <position position="436"/>
    </location>
    <ligand>
        <name>substrate</name>
    </ligand>
</feature>
<dbReference type="Pfam" id="PF02065">
    <property type="entry name" value="Melibiase"/>
    <property type="match status" value="1"/>
</dbReference>
<name>A0A1Y1U9E2_9TREE</name>
<evidence type="ECO:0000256" key="6">
    <source>
        <dbReference type="PIRSR" id="PIRSR005536-1"/>
    </source>
</evidence>
<proteinExistence type="inferred from homology"/>
<evidence type="ECO:0000256" key="2">
    <source>
        <dbReference type="ARBA" id="ARBA00012755"/>
    </source>
</evidence>
<dbReference type="PANTHER" id="PTHR43053">
    <property type="entry name" value="GLYCOSIDASE FAMILY 31"/>
    <property type="match status" value="1"/>
</dbReference>
<evidence type="ECO:0000256" key="5">
    <source>
        <dbReference type="PIRNR" id="PIRNR005536"/>
    </source>
</evidence>
<dbReference type="InterPro" id="IPR050985">
    <property type="entry name" value="Alpha-glycosidase_related"/>
</dbReference>
<feature type="binding site" evidence="7">
    <location>
        <position position="511"/>
    </location>
    <ligand>
        <name>substrate</name>
    </ligand>
</feature>
<dbReference type="Proteomes" id="UP000193218">
    <property type="component" value="Unassembled WGS sequence"/>
</dbReference>
<evidence type="ECO:0000313" key="11">
    <source>
        <dbReference type="Proteomes" id="UP000193218"/>
    </source>
</evidence>
<sequence length="750" mass="84486">MAPRHLGIQITEDLHFALCGESVDYRFHVDKTSKRLILDHFGAPGQGAGTFPNRFEFADIGRGDCRLPSIHIRHAEGHTVSDFQYFHHRIVKGKPSSSSHPVVFGSREEVEVLIVYLHDPYSKINADLTYSIFPKYNAIIRSVTLSNKSSQAVIIERAASLCLDFVPINEDWDMTQLHGDWGRECHRLRRPIHFGTQGFQSVSGYSSARHNPFLGLCPRSTTEHTGEAYGFSLIYSGSFSVEVEKFTPGTTRVLMGLNPLHLSWELGPGTSFSTPECCVVYEPKQGFGGMSRSLHNLYRKHLIRSSYALKPRPVLANNWEATGFDFDQERLYGIARSAAELGVSLYVMDDGWFGDKHPRENDHAGLGDWQPNPKRFPNGLDAFISRVNDIRPLNRKANLKFGLWVEPEMVNRESELYEAHPDWVLHAGSHPRTETRNQLVLNLALPEVQDYIIEVICDLLRKYNITYVKWDKNRDLHEMPSPATAHKYMLGLYRCFNDIINRFPTVLFEGCSSGGGRFDPGILYYFPQSWMSDDTDAVERISIQFGATLAYPASAMGCHIAACPSQMTGRSTPIEFRAHVAMMGGGFGLELDPDALTREEREKLPALIDLAERVNPYVIQGDQYRLALPEESNWPAVQYIKTDDDSSVVLAFQLYYHTNTLLAPALMLQGLDPRTEYQVDIEGGESLVASGETLMHAGLKLNWFGDYNSKVIWVWPVERTGGTSLDKAEDSVEGQVEVAAKVEGKEKKAW</sequence>
<comment type="similarity">
    <text evidence="5">Belongs to the glycosyl hydrolase.</text>
</comment>
<dbReference type="InterPro" id="IPR017853">
    <property type="entry name" value="GH"/>
</dbReference>
<dbReference type="Gene3D" id="2.70.98.60">
    <property type="entry name" value="alpha-galactosidase from lactobacil brevis"/>
    <property type="match status" value="1"/>
</dbReference>
<dbReference type="InterPro" id="IPR031705">
    <property type="entry name" value="Glyco_hydro_36_C"/>
</dbReference>
<keyword evidence="3 5" id="KW-0378">Hydrolase</keyword>
<dbReference type="AlphaFoldDB" id="A0A1Y1U9E2"/>
<feature type="binding site" evidence="7">
    <location>
        <position position="181"/>
    </location>
    <ligand>
        <name>substrate</name>
    </ligand>
</feature>
<dbReference type="EC" id="3.2.1.22" evidence="2 5"/>
<keyword evidence="4 5" id="KW-0326">Glycosidase</keyword>
<feature type="domain" description="Glycosyl hydrolase family 36 N-terminal" evidence="9">
    <location>
        <begin position="54"/>
        <end position="266"/>
    </location>
</feature>
<dbReference type="STRING" id="4999.A0A1Y1U9E2"/>
<dbReference type="GeneID" id="33555455"/>
<evidence type="ECO:0000256" key="7">
    <source>
        <dbReference type="PIRSR" id="PIRSR005536-2"/>
    </source>
</evidence>
<dbReference type="InterPro" id="IPR031704">
    <property type="entry name" value="Glyco_hydro_36_N"/>
</dbReference>
<comment type="catalytic activity">
    <reaction evidence="1 5">
        <text>Hydrolysis of terminal, non-reducing alpha-D-galactose residues in alpha-D-galactosides, including galactose oligosaccharides, galactomannans and galactolipids.</text>
        <dbReference type="EC" id="3.2.1.22"/>
    </reaction>
</comment>
<dbReference type="GO" id="GO:0016052">
    <property type="term" value="P:carbohydrate catabolic process"/>
    <property type="evidence" value="ECO:0007669"/>
    <property type="project" value="InterPro"/>
</dbReference>
<dbReference type="PRINTS" id="PR00743">
    <property type="entry name" value="GLHYDRLASE36"/>
</dbReference>
<protein>
    <recommendedName>
        <fullName evidence="2 5">Alpha-galactosidase</fullName>
        <ecNumber evidence="2 5">3.2.1.22</ecNumber>
    </recommendedName>
</protein>
<dbReference type="Pfam" id="PF16874">
    <property type="entry name" value="Glyco_hydro_36C"/>
    <property type="match status" value="1"/>
</dbReference>
<dbReference type="FunFam" id="3.20.20.70:FF:000118">
    <property type="entry name" value="Alpha-galactosidase"/>
    <property type="match status" value="1"/>
</dbReference>
<feature type="active site" description="Nucleophile" evidence="6">
    <location>
        <position position="471"/>
    </location>
</feature>
<dbReference type="PANTHER" id="PTHR43053:SF3">
    <property type="entry name" value="ALPHA-GALACTOSIDASE C-RELATED"/>
    <property type="match status" value="1"/>
</dbReference>
<accession>A0A1Y1U9E2</accession>
<evidence type="ECO:0000256" key="1">
    <source>
        <dbReference type="ARBA" id="ARBA00001255"/>
    </source>
</evidence>
<dbReference type="Gene3D" id="3.20.20.70">
    <property type="entry name" value="Aldolase class I"/>
    <property type="match status" value="1"/>
</dbReference>
<feature type="binding site" evidence="7">
    <location>
        <position position="533"/>
    </location>
    <ligand>
        <name>substrate</name>
    </ligand>
</feature>
<evidence type="ECO:0000259" key="8">
    <source>
        <dbReference type="Pfam" id="PF16874"/>
    </source>
</evidence>
<feature type="active site" description="Proton donor" evidence="6">
    <location>
        <position position="533"/>
    </location>
</feature>
<evidence type="ECO:0000256" key="4">
    <source>
        <dbReference type="ARBA" id="ARBA00023295"/>
    </source>
</evidence>
<dbReference type="RefSeq" id="XP_021868404.1">
    <property type="nucleotide sequence ID" value="XM_022013647.1"/>
</dbReference>
<dbReference type="InterPro" id="IPR013780">
    <property type="entry name" value="Glyco_hydro_b"/>
</dbReference>
<evidence type="ECO:0000259" key="9">
    <source>
        <dbReference type="Pfam" id="PF16875"/>
    </source>
</evidence>
<dbReference type="InParanoid" id="A0A1Y1U9E2"/>
<dbReference type="Gene3D" id="2.60.40.1180">
    <property type="entry name" value="Golgi alpha-mannosidase II"/>
    <property type="match status" value="1"/>
</dbReference>
<dbReference type="PIRSF" id="PIRSF005536">
    <property type="entry name" value="Agal"/>
    <property type="match status" value="1"/>
</dbReference>
<dbReference type="SUPFAM" id="SSF51445">
    <property type="entry name" value="(Trans)glycosidases"/>
    <property type="match status" value="1"/>
</dbReference>
<evidence type="ECO:0000256" key="3">
    <source>
        <dbReference type="ARBA" id="ARBA00022801"/>
    </source>
</evidence>
<gene>
    <name evidence="10" type="ORF">BD324DRAFT_583945</name>
</gene>
<dbReference type="GO" id="GO:0004557">
    <property type="term" value="F:alpha-galactosidase activity"/>
    <property type="evidence" value="ECO:0007669"/>
    <property type="project" value="UniProtKB-UniRule"/>
</dbReference>
<reference evidence="10 11" key="1">
    <citation type="submission" date="2017-03" db="EMBL/GenBank/DDBJ databases">
        <title>Widespread Adenine N6-methylation of Active Genes in Fungi.</title>
        <authorList>
            <consortium name="DOE Joint Genome Institute"/>
            <person name="Mondo S.J."/>
            <person name="Dannebaum R.O."/>
            <person name="Kuo R.C."/>
            <person name="Louie K.B."/>
            <person name="Bewick A.J."/>
            <person name="Labutti K."/>
            <person name="Haridas S."/>
            <person name="Kuo A."/>
            <person name="Salamov A."/>
            <person name="Ahrendt S.R."/>
            <person name="Lau R."/>
            <person name="Bowen B.P."/>
            <person name="Lipzen A."/>
            <person name="Sullivan W."/>
            <person name="Andreopoulos W.B."/>
            <person name="Clum A."/>
            <person name="Lindquist E."/>
            <person name="Daum C."/>
            <person name="Northen T.R."/>
            <person name="Ramamoorthy G."/>
            <person name="Schmitz R.J."/>
            <person name="Gryganskyi A."/>
            <person name="Culley D."/>
            <person name="Magnuson J."/>
            <person name="James T.Y."/>
            <person name="O'Malley M.A."/>
            <person name="Stajich J.E."/>
            <person name="Spatafora J.W."/>
            <person name="Visel A."/>
            <person name="Grigoriev I.V."/>
        </authorList>
    </citation>
    <scope>NUCLEOTIDE SEQUENCE [LARGE SCALE GENOMIC DNA]</scope>
    <source>
        <strain evidence="10 11">NRRL Y-17943</strain>
    </source>
</reference>
<feature type="binding site" evidence="7">
    <location>
        <begin position="349"/>
        <end position="350"/>
    </location>
    <ligand>
        <name>substrate</name>
    </ligand>
</feature>
<dbReference type="OrthoDB" id="5795902at2759"/>
<comment type="function">
    <text evidence="5">Hydrolyzes a variety of simple alpha-D-galactoside as well as more complex molecules such as oligosaccharides and polysaccharides.</text>
</comment>
<organism evidence="10 11">
    <name type="scientific">Kockovaella imperatae</name>
    <dbReference type="NCBI Taxonomy" id="4999"/>
    <lineage>
        <taxon>Eukaryota</taxon>
        <taxon>Fungi</taxon>
        <taxon>Dikarya</taxon>
        <taxon>Basidiomycota</taxon>
        <taxon>Agaricomycotina</taxon>
        <taxon>Tremellomycetes</taxon>
        <taxon>Tremellales</taxon>
        <taxon>Cuniculitremaceae</taxon>
        <taxon>Kockovaella</taxon>
    </lineage>
</organism>
<dbReference type="Pfam" id="PF16875">
    <property type="entry name" value="Glyco_hydro_36N"/>
    <property type="match status" value="1"/>
</dbReference>
<evidence type="ECO:0000313" key="10">
    <source>
        <dbReference type="EMBL" id="ORX34126.1"/>
    </source>
</evidence>
<dbReference type="InterPro" id="IPR038417">
    <property type="entry name" value="Alpga-gal_N_sf"/>
</dbReference>
<dbReference type="InterPro" id="IPR013785">
    <property type="entry name" value="Aldolase_TIM"/>
</dbReference>
<comment type="caution">
    <text evidence="10">The sequence shown here is derived from an EMBL/GenBank/DDBJ whole genome shotgun (WGS) entry which is preliminary data.</text>
</comment>
<dbReference type="CDD" id="cd14791">
    <property type="entry name" value="GH36"/>
    <property type="match status" value="1"/>
</dbReference>
<feature type="domain" description="Glycosyl hydrolase family 36 C-terminal" evidence="8">
    <location>
        <begin position="634"/>
        <end position="713"/>
    </location>
</feature>